<name>A0A7J2THM2_ARCFL</name>
<comment type="caution">
    <text evidence="6">The sequence shown here is derived from an EMBL/GenBank/DDBJ whole genome shotgun (WGS) entry which is preliminary data.</text>
</comment>
<evidence type="ECO:0000256" key="2">
    <source>
        <dbReference type="ARBA" id="ARBA00022490"/>
    </source>
</evidence>
<dbReference type="HAMAP" id="MF_00261">
    <property type="entry name" value="RNApol_arch_Rpo11"/>
    <property type="match status" value="1"/>
</dbReference>
<dbReference type="GO" id="GO:0003899">
    <property type="term" value="F:DNA-directed RNA polymerase activity"/>
    <property type="evidence" value="ECO:0007669"/>
    <property type="project" value="UniProtKB-UniRule"/>
</dbReference>
<comment type="subcellular location">
    <subcellularLocation>
        <location evidence="4">Cytoplasm</location>
    </subcellularLocation>
</comment>
<reference evidence="6" key="1">
    <citation type="journal article" date="2020" name="mSystems">
        <title>Genome- and Community-Level Interaction Insights into Carbon Utilization and Element Cycling Functions of Hydrothermarchaeota in Hydrothermal Sediment.</title>
        <authorList>
            <person name="Zhou Z."/>
            <person name="Liu Y."/>
            <person name="Xu W."/>
            <person name="Pan J."/>
            <person name="Luo Z.H."/>
            <person name="Li M."/>
        </authorList>
    </citation>
    <scope>NUCLEOTIDE SEQUENCE [LARGE SCALE GENOMIC DNA]</scope>
    <source>
        <strain evidence="6">SpSt-26</strain>
    </source>
</reference>
<evidence type="ECO:0000259" key="5">
    <source>
        <dbReference type="Pfam" id="PF13656"/>
    </source>
</evidence>
<dbReference type="CDD" id="cd06927">
    <property type="entry name" value="RNAP_L"/>
    <property type="match status" value="1"/>
</dbReference>
<keyword evidence="1 4" id="KW-0240">DNA-directed RNA polymerase</keyword>
<dbReference type="InterPro" id="IPR009025">
    <property type="entry name" value="RBP11-like_dimer"/>
</dbReference>
<dbReference type="AlphaFoldDB" id="A0A7J2THM2"/>
<evidence type="ECO:0000256" key="3">
    <source>
        <dbReference type="ARBA" id="ARBA00023163"/>
    </source>
</evidence>
<dbReference type="GO" id="GO:0006351">
    <property type="term" value="P:DNA-templated transcription"/>
    <property type="evidence" value="ECO:0007669"/>
    <property type="project" value="UniProtKB-UniRule"/>
</dbReference>
<dbReference type="EC" id="2.7.7.6" evidence="4"/>
<organism evidence="6">
    <name type="scientific">Archaeoglobus fulgidus</name>
    <dbReference type="NCBI Taxonomy" id="2234"/>
    <lineage>
        <taxon>Archaea</taxon>
        <taxon>Methanobacteriati</taxon>
        <taxon>Methanobacteriota</taxon>
        <taxon>Archaeoglobi</taxon>
        <taxon>Archaeoglobales</taxon>
        <taxon>Archaeoglobaceae</taxon>
        <taxon>Archaeoglobus</taxon>
    </lineage>
</organism>
<dbReference type="EMBL" id="DSLA01000043">
    <property type="protein sequence ID" value="HEH35083.1"/>
    <property type="molecule type" value="Genomic_DNA"/>
</dbReference>
<dbReference type="Pfam" id="PF13656">
    <property type="entry name" value="RNA_pol_L_2"/>
    <property type="match status" value="1"/>
</dbReference>
<accession>A0A7J2THM2</accession>
<keyword evidence="3 4" id="KW-0804">Transcription</keyword>
<keyword evidence="2 4" id="KW-0963">Cytoplasm</keyword>
<dbReference type="GO" id="GO:0000428">
    <property type="term" value="C:DNA-directed RNA polymerase complex"/>
    <property type="evidence" value="ECO:0007669"/>
    <property type="project" value="UniProtKB-KW"/>
</dbReference>
<comment type="function">
    <text evidence="4">DNA-dependent RNA polymerase (RNAP) catalyzes the transcription of DNA into RNA using the four ribonucleoside triphosphates as substrates.</text>
</comment>
<keyword evidence="4" id="KW-0548">Nucleotidyltransferase</keyword>
<protein>
    <recommendedName>
        <fullName evidence="4">DNA-directed RNA polymerase subunit Rpo11</fullName>
        <ecNumber evidence="4">2.7.7.6</ecNumber>
    </recommendedName>
    <alternativeName>
        <fullName evidence="4">DNA-directed RNA polymerase subunit L</fullName>
    </alternativeName>
</protein>
<dbReference type="InterPro" id="IPR036603">
    <property type="entry name" value="RBP11-like"/>
</dbReference>
<comment type="catalytic activity">
    <reaction evidence="4">
        <text>RNA(n) + a ribonucleoside 5'-triphosphate = RNA(n+1) + diphosphate</text>
        <dbReference type="Rhea" id="RHEA:21248"/>
        <dbReference type="Rhea" id="RHEA-COMP:14527"/>
        <dbReference type="Rhea" id="RHEA-COMP:17342"/>
        <dbReference type="ChEBI" id="CHEBI:33019"/>
        <dbReference type="ChEBI" id="CHEBI:61557"/>
        <dbReference type="ChEBI" id="CHEBI:140395"/>
        <dbReference type="EC" id="2.7.7.6"/>
    </reaction>
</comment>
<dbReference type="SUPFAM" id="SSF55257">
    <property type="entry name" value="RBP11-like subunits of RNA polymerase"/>
    <property type="match status" value="1"/>
</dbReference>
<feature type="domain" description="DNA-directed RNA polymerase RBP11-like dimerisation" evidence="5">
    <location>
        <begin position="14"/>
        <end position="83"/>
    </location>
</feature>
<keyword evidence="4" id="KW-0808">Transferase</keyword>
<dbReference type="GO" id="GO:0046983">
    <property type="term" value="F:protein dimerization activity"/>
    <property type="evidence" value="ECO:0007669"/>
    <property type="project" value="InterPro"/>
</dbReference>
<proteinExistence type="inferred from homology"/>
<evidence type="ECO:0000256" key="1">
    <source>
        <dbReference type="ARBA" id="ARBA00022478"/>
    </source>
</evidence>
<evidence type="ECO:0000313" key="6">
    <source>
        <dbReference type="EMBL" id="HEH35083.1"/>
    </source>
</evidence>
<evidence type="ECO:0000256" key="4">
    <source>
        <dbReference type="HAMAP-Rule" id="MF_00261"/>
    </source>
</evidence>
<dbReference type="GO" id="GO:0005737">
    <property type="term" value="C:cytoplasm"/>
    <property type="evidence" value="ECO:0007669"/>
    <property type="project" value="UniProtKB-SubCell"/>
</dbReference>
<gene>
    <name evidence="4" type="primary">rpo11</name>
    <name evidence="4" type="synonym">rpoL</name>
    <name evidence="6" type="ORF">ENP88_02785</name>
</gene>
<dbReference type="Gene3D" id="3.30.1360.10">
    <property type="entry name" value="RNA polymerase, RBP11-like subunit"/>
    <property type="match status" value="1"/>
</dbReference>
<dbReference type="InterPro" id="IPR022905">
    <property type="entry name" value="Rpo11-like"/>
</dbReference>
<sequence>MMIKILEIGKDYVKLLVKGEDHTYLNLLQHYLSKDSRTVLVRYNIPHPLVGEPELYLRVKDADPLDVLKKANETIAKVCEDLYRQLVEKS</sequence>
<comment type="similarity">
    <text evidence="4">Belongs to the archaeal Rpo11/eukaryotic RPB11/RPC19 RNA polymerase subunit family.</text>
</comment>
<comment type="subunit">
    <text evidence="4">Part of the RNA polymerase complex.</text>
</comment>